<evidence type="ECO:0000256" key="1">
    <source>
        <dbReference type="SAM" id="MobiDB-lite"/>
    </source>
</evidence>
<feature type="compositionally biased region" description="Polar residues" evidence="1">
    <location>
        <begin position="97"/>
        <end position="114"/>
    </location>
</feature>
<dbReference type="Proteomes" id="UP000887565">
    <property type="component" value="Unplaced"/>
</dbReference>
<proteinExistence type="predicted"/>
<feature type="region of interest" description="Disordered" evidence="1">
    <location>
        <begin position="79"/>
        <end position="114"/>
    </location>
</feature>
<organism evidence="2 3">
    <name type="scientific">Romanomermis culicivorax</name>
    <name type="common">Nematode worm</name>
    <dbReference type="NCBI Taxonomy" id="13658"/>
    <lineage>
        <taxon>Eukaryota</taxon>
        <taxon>Metazoa</taxon>
        <taxon>Ecdysozoa</taxon>
        <taxon>Nematoda</taxon>
        <taxon>Enoplea</taxon>
        <taxon>Dorylaimia</taxon>
        <taxon>Mermithida</taxon>
        <taxon>Mermithoidea</taxon>
        <taxon>Mermithidae</taxon>
        <taxon>Romanomermis</taxon>
    </lineage>
</organism>
<dbReference type="WBParaSite" id="nRc.2.0.1.t01128-RA">
    <property type="protein sequence ID" value="nRc.2.0.1.t01128-RA"/>
    <property type="gene ID" value="nRc.2.0.1.g01128"/>
</dbReference>
<evidence type="ECO:0000313" key="3">
    <source>
        <dbReference type="WBParaSite" id="nRc.2.0.1.t01128-RA"/>
    </source>
</evidence>
<feature type="compositionally biased region" description="Basic and acidic residues" evidence="1">
    <location>
        <begin position="42"/>
        <end position="51"/>
    </location>
</feature>
<feature type="region of interest" description="Disordered" evidence="1">
    <location>
        <begin position="28"/>
        <end position="51"/>
    </location>
</feature>
<sequence length="114" mass="13328">MFFPKYVGHPVDGKLGWEIAVQIQELDNQRPRHLHRNGAPQKDQKLPEKQGIKSQALSINCLIQRHHYFLLSIRDTKRFMPTKPNSKNPVKKKSDAEPSSNQQWDETMFSNDDF</sequence>
<dbReference type="AlphaFoldDB" id="A0A915HHM0"/>
<name>A0A915HHM0_ROMCU</name>
<accession>A0A915HHM0</accession>
<evidence type="ECO:0000313" key="2">
    <source>
        <dbReference type="Proteomes" id="UP000887565"/>
    </source>
</evidence>
<protein>
    <submittedName>
        <fullName evidence="3">Uncharacterized protein</fullName>
    </submittedName>
</protein>
<reference evidence="3" key="1">
    <citation type="submission" date="2022-11" db="UniProtKB">
        <authorList>
            <consortium name="WormBaseParasite"/>
        </authorList>
    </citation>
    <scope>IDENTIFICATION</scope>
</reference>
<keyword evidence="2" id="KW-1185">Reference proteome</keyword>